<keyword evidence="4 5" id="KW-0472">Membrane</keyword>
<comment type="caution">
    <text evidence="7">The sequence shown here is derived from an EMBL/GenBank/DDBJ whole genome shotgun (WGS) entry which is preliminary data.</text>
</comment>
<dbReference type="Proteomes" id="UP000195440">
    <property type="component" value="Unassembled WGS sequence"/>
</dbReference>
<evidence type="ECO:0000259" key="6">
    <source>
        <dbReference type="Pfam" id="PF04932"/>
    </source>
</evidence>
<dbReference type="GO" id="GO:0016020">
    <property type="term" value="C:membrane"/>
    <property type="evidence" value="ECO:0007669"/>
    <property type="project" value="UniProtKB-SubCell"/>
</dbReference>
<comment type="subcellular location">
    <subcellularLocation>
        <location evidence="1">Membrane</location>
        <topology evidence="1">Multi-pass membrane protein</topology>
    </subcellularLocation>
</comment>
<keyword evidence="8" id="KW-1185">Reference proteome</keyword>
<evidence type="ECO:0000256" key="5">
    <source>
        <dbReference type="SAM" id="Phobius"/>
    </source>
</evidence>
<accession>A0A1Y3NVM9</accession>
<dbReference type="InterPro" id="IPR051533">
    <property type="entry name" value="WaaL-like"/>
</dbReference>
<feature type="transmembrane region" description="Helical" evidence="5">
    <location>
        <begin position="313"/>
        <end position="334"/>
    </location>
</feature>
<feature type="domain" description="O-antigen ligase-related" evidence="6">
    <location>
        <begin position="200"/>
        <end position="326"/>
    </location>
</feature>
<feature type="transmembrane region" description="Helical" evidence="5">
    <location>
        <begin position="214"/>
        <end position="231"/>
    </location>
</feature>
<feature type="transmembrane region" description="Helical" evidence="5">
    <location>
        <begin position="191"/>
        <end position="208"/>
    </location>
</feature>
<gene>
    <name evidence="7" type="ORF">AUC60_22080</name>
</gene>
<feature type="transmembrane region" description="Helical" evidence="5">
    <location>
        <begin position="33"/>
        <end position="52"/>
    </location>
</feature>
<reference evidence="7 8" key="1">
    <citation type="journal article" date="2017" name="Syst. Appl. Microbiol.">
        <title>Pseudomonas caspiana sp. nov., a citrus pathogen in the Pseudomonas syringae phylogenetic group.</title>
        <authorList>
            <person name="Busquets A."/>
            <person name="Gomila M."/>
            <person name="Beiki F."/>
            <person name="Mulet M."/>
            <person name="Rahimian H."/>
            <person name="Garcia-Valdes E."/>
            <person name="Lalucat J."/>
        </authorList>
    </citation>
    <scope>NUCLEOTIDE SEQUENCE [LARGE SCALE GENOMIC DNA]</scope>
    <source>
        <strain evidence="7 8">FBF102</strain>
    </source>
</reference>
<sequence>MVAAVSRFFLYLLVTGFTVHISGMLYISDGSRFTTISNLTLFLPALILLVLDHRVRESLPSKRYLPLWVLLGFTVLVALFNPTSALSALDQLKTCFYILLYVIAIKILVDRNLMEKSFDVAFVIAGIFALVSLVYTFFYVDSNMFFDGQRIQKLGYKDYADFKNPIIAALYYGLFGVYGFHQLLTKRYSRFVMLVYGVCVLALSLYLYCTLSRGVWLGYGAAIGASIAFHHDQRSRKWLACTAVFAALILIWLSPMLLEQTDRGFSYRDLIWHDWLERLPDFWLAGAGAGNKFNICIDSGHCWAQAHNLYLQFFYEFGLGGALLLLFLIGSVLTRSLNKSNWNLPLGTIGFPLLVFAVLTALFNYHTVMSRPGVYWLVFWMPVGLVLSIGSGLRKRSEVRMHD</sequence>
<evidence type="ECO:0000256" key="3">
    <source>
        <dbReference type="ARBA" id="ARBA00022989"/>
    </source>
</evidence>
<dbReference type="Pfam" id="PF04932">
    <property type="entry name" value="Wzy_C"/>
    <property type="match status" value="1"/>
</dbReference>
<feature type="transmembrane region" description="Helical" evidence="5">
    <location>
        <begin position="64"/>
        <end position="85"/>
    </location>
</feature>
<feature type="transmembrane region" description="Helical" evidence="5">
    <location>
        <begin position="373"/>
        <end position="393"/>
    </location>
</feature>
<evidence type="ECO:0000256" key="2">
    <source>
        <dbReference type="ARBA" id="ARBA00022692"/>
    </source>
</evidence>
<dbReference type="PANTHER" id="PTHR37422">
    <property type="entry name" value="TEICHURONIC ACID BIOSYNTHESIS PROTEIN TUAE"/>
    <property type="match status" value="1"/>
</dbReference>
<evidence type="ECO:0000313" key="7">
    <source>
        <dbReference type="EMBL" id="OUM71655.1"/>
    </source>
</evidence>
<evidence type="ECO:0000256" key="1">
    <source>
        <dbReference type="ARBA" id="ARBA00004141"/>
    </source>
</evidence>
<feature type="transmembrane region" description="Helical" evidence="5">
    <location>
        <begin position="9"/>
        <end position="27"/>
    </location>
</feature>
<dbReference type="EMBL" id="LOHF01000024">
    <property type="protein sequence ID" value="OUM71655.1"/>
    <property type="molecule type" value="Genomic_DNA"/>
</dbReference>
<feature type="transmembrane region" description="Helical" evidence="5">
    <location>
        <begin position="121"/>
        <end position="140"/>
    </location>
</feature>
<feature type="transmembrane region" description="Helical" evidence="5">
    <location>
        <begin position="346"/>
        <end position="367"/>
    </location>
</feature>
<feature type="transmembrane region" description="Helical" evidence="5">
    <location>
        <begin position="166"/>
        <end position="184"/>
    </location>
</feature>
<dbReference type="RefSeq" id="WP_087272888.1">
    <property type="nucleotide sequence ID" value="NZ_JBJGBV010000010.1"/>
</dbReference>
<dbReference type="OrthoDB" id="6189881at2"/>
<proteinExistence type="predicted"/>
<protein>
    <recommendedName>
        <fullName evidence="6">O-antigen ligase-related domain-containing protein</fullName>
    </recommendedName>
</protein>
<dbReference type="AlphaFoldDB" id="A0A1Y3NVM9"/>
<name>A0A1Y3NVM9_9PSED</name>
<dbReference type="PANTHER" id="PTHR37422:SF13">
    <property type="entry name" value="LIPOPOLYSACCHARIDE BIOSYNTHESIS PROTEIN PA4999-RELATED"/>
    <property type="match status" value="1"/>
</dbReference>
<organism evidence="7 8">
    <name type="scientific">Pseudomonas caspiana</name>
    <dbReference type="NCBI Taxonomy" id="1451454"/>
    <lineage>
        <taxon>Bacteria</taxon>
        <taxon>Pseudomonadati</taxon>
        <taxon>Pseudomonadota</taxon>
        <taxon>Gammaproteobacteria</taxon>
        <taxon>Pseudomonadales</taxon>
        <taxon>Pseudomonadaceae</taxon>
        <taxon>Pseudomonas</taxon>
    </lineage>
</organism>
<evidence type="ECO:0000256" key="4">
    <source>
        <dbReference type="ARBA" id="ARBA00023136"/>
    </source>
</evidence>
<keyword evidence="3 5" id="KW-1133">Transmembrane helix</keyword>
<evidence type="ECO:0000313" key="8">
    <source>
        <dbReference type="Proteomes" id="UP000195440"/>
    </source>
</evidence>
<feature type="transmembrane region" description="Helical" evidence="5">
    <location>
        <begin position="238"/>
        <end position="258"/>
    </location>
</feature>
<dbReference type="InterPro" id="IPR007016">
    <property type="entry name" value="O-antigen_ligase-rel_domated"/>
</dbReference>
<keyword evidence="2 5" id="KW-0812">Transmembrane</keyword>
<feature type="transmembrane region" description="Helical" evidence="5">
    <location>
        <begin position="91"/>
        <end position="109"/>
    </location>
</feature>